<dbReference type="InterPro" id="IPR016181">
    <property type="entry name" value="Acyl_CoA_acyltransferase"/>
</dbReference>
<evidence type="ECO:0000313" key="2">
    <source>
        <dbReference type="EMBL" id="GLC30676.1"/>
    </source>
</evidence>
<comment type="caution">
    <text evidence="2">The sequence shown here is derived from an EMBL/GenBank/DDBJ whole genome shotgun (WGS) entry which is preliminary data.</text>
</comment>
<dbReference type="PROSITE" id="PS51186">
    <property type="entry name" value="GNAT"/>
    <property type="match status" value="1"/>
</dbReference>
<dbReference type="InterPro" id="IPR000182">
    <property type="entry name" value="GNAT_dom"/>
</dbReference>
<evidence type="ECO:0000259" key="1">
    <source>
        <dbReference type="PROSITE" id="PS51186"/>
    </source>
</evidence>
<dbReference type="RefSeq" id="WP_264849956.1">
    <property type="nucleotide sequence ID" value="NZ_BRXR01000001.1"/>
</dbReference>
<proteinExistence type="predicted"/>
<gene>
    <name evidence="2" type="ORF">bsdE14_20860</name>
</gene>
<dbReference type="EMBL" id="BRXR01000001">
    <property type="protein sequence ID" value="GLC30676.1"/>
    <property type="molecule type" value="Genomic_DNA"/>
</dbReference>
<sequence>MERILKKGTEYKYNSMEYTDAEDLEGASLIINTEDYIFVLKELEDKNRLYWAARSKQDFLMGISILWDKIGKDNKRKPIYMEFIPEEFISELEALGFKMHSEFLDFWKLHLEVENDSKQFLYKIRPITGDEYSAASKITKACKDLSRGFRGETEDFVKEWSEAENSIVLAAEDNEGLIGVCFLKLYGFESERGTVLWLRELAVDPKYHSKGIGGALVRAAIAWGIEKGAKRSFLACDTENYNAIKLYESYGYKKRAGRGQINMIEKLGGGVS</sequence>
<dbReference type="PANTHER" id="PTHR43072:SF60">
    <property type="entry name" value="L-2,4-DIAMINOBUTYRIC ACID ACETYLTRANSFERASE"/>
    <property type="match status" value="1"/>
</dbReference>
<dbReference type="Gene3D" id="3.40.630.30">
    <property type="match status" value="1"/>
</dbReference>
<feature type="domain" description="N-acetyltransferase" evidence="1">
    <location>
        <begin position="122"/>
        <end position="268"/>
    </location>
</feature>
<dbReference type="SUPFAM" id="SSF55729">
    <property type="entry name" value="Acyl-CoA N-acyltransferases (Nat)"/>
    <property type="match status" value="1"/>
</dbReference>
<organism evidence="2 3">
    <name type="scientific">Clostridium omnivorum</name>
    <dbReference type="NCBI Taxonomy" id="1604902"/>
    <lineage>
        <taxon>Bacteria</taxon>
        <taxon>Bacillati</taxon>
        <taxon>Bacillota</taxon>
        <taxon>Clostridia</taxon>
        <taxon>Eubacteriales</taxon>
        <taxon>Clostridiaceae</taxon>
        <taxon>Clostridium</taxon>
    </lineage>
</organism>
<dbReference type="Pfam" id="PF00583">
    <property type="entry name" value="Acetyltransf_1"/>
    <property type="match status" value="1"/>
</dbReference>
<accession>A0ABQ5N6C0</accession>
<dbReference type="Proteomes" id="UP001208567">
    <property type="component" value="Unassembled WGS sequence"/>
</dbReference>
<keyword evidence="3" id="KW-1185">Reference proteome</keyword>
<protein>
    <recommendedName>
        <fullName evidence="1">N-acetyltransferase domain-containing protein</fullName>
    </recommendedName>
</protein>
<dbReference type="PANTHER" id="PTHR43072">
    <property type="entry name" value="N-ACETYLTRANSFERASE"/>
    <property type="match status" value="1"/>
</dbReference>
<dbReference type="CDD" id="cd04301">
    <property type="entry name" value="NAT_SF"/>
    <property type="match status" value="1"/>
</dbReference>
<evidence type="ECO:0000313" key="3">
    <source>
        <dbReference type="Proteomes" id="UP001208567"/>
    </source>
</evidence>
<reference evidence="2 3" key="1">
    <citation type="journal article" date="2024" name="Int. J. Syst. Evol. Microbiol.">
        <title>Clostridium omnivorum sp. nov., isolated from anoxic soil under the treatment of reductive soil disinfestation.</title>
        <authorList>
            <person name="Ueki A."/>
            <person name="Tonouchi A."/>
            <person name="Kaku N."/>
            <person name="Honma S."/>
            <person name="Ueki K."/>
        </authorList>
    </citation>
    <scope>NUCLEOTIDE SEQUENCE [LARGE SCALE GENOMIC DNA]</scope>
    <source>
        <strain evidence="2 3">E14</strain>
    </source>
</reference>
<name>A0ABQ5N6C0_9CLOT</name>